<feature type="transmembrane region" description="Helical" evidence="1">
    <location>
        <begin position="82"/>
        <end position="104"/>
    </location>
</feature>
<organism evidence="2 3">
    <name type="scientific">Lysobacter enzymogenes</name>
    <dbReference type="NCBI Taxonomy" id="69"/>
    <lineage>
        <taxon>Bacteria</taxon>
        <taxon>Pseudomonadati</taxon>
        <taxon>Pseudomonadota</taxon>
        <taxon>Gammaproteobacteria</taxon>
        <taxon>Lysobacterales</taxon>
        <taxon>Lysobacteraceae</taxon>
        <taxon>Lysobacter</taxon>
    </lineage>
</organism>
<comment type="caution">
    <text evidence="2">The sequence shown here is derived from an EMBL/GenBank/DDBJ whole genome shotgun (WGS) entry which is preliminary data.</text>
</comment>
<reference evidence="2 3" key="1">
    <citation type="submission" date="2018-10" db="EMBL/GenBank/DDBJ databases">
        <title>The genome of Lysobacter enzymogenes OH11.</title>
        <authorList>
            <person name="Liu F."/>
            <person name="Zhao Y."/>
            <person name="Qian G."/>
            <person name="Chen Y."/>
            <person name="Xu H."/>
        </authorList>
    </citation>
    <scope>NUCLEOTIDE SEQUENCE [LARGE SCALE GENOMIC DNA]</scope>
    <source>
        <strain evidence="2 3">OH11</strain>
    </source>
</reference>
<evidence type="ECO:0000313" key="3">
    <source>
        <dbReference type="Proteomes" id="UP000275910"/>
    </source>
</evidence>
<feature type="transmembrane region" description="Helical" evidence="1">
    <location>
        <begin position="12"/>
        <end position="33"/>
    </location>
</feature>
<keyword evidence="1" id="KW-0472">Membrane</keyword>
<protein>
    <recommendedName>
        <fullName evidence="4">DUF3784 domain-containing protein</fullName>
    </recommendedName>
</protein>
<evidence type="ECO:0008006" key="4">
    <source>
        <dbReference type="Google" id="ProtNLM"/>
    </source>
</evidence>
<dbReference type="EMBL" id="RCTY01000047">
    <property type="protein sequence ID" value="ROU05293.1"/>
    <property type="molecule type" value="Genomic_DNA"/>
</dbReference>
<name>A0A3N2RCX6_LYSEN</name>
<dbReference type="AlphaFoldDB" id="A0A3N2RCX6"/>
<dbReference type="Proteomes" id="UP000275910">
    <property type="component" value="Unassembled WGS sequence"/>
</dbReference>
<evidence type="ECO:0000313" key="2">
    <source>
        <dbReference type="EMBL" id="ROU05293.1"/>
    </source>
</evidence>
<dbReference type="RefSeq" id="WP_123648972.1">
    <property type="nucleotide sequence ID" value="NZ_RCTY01000047.1"/>
</dbReference>
<gene>
    <name evidence="2" type="ORF">D9T17_19415</name>
</gene>
<accession>A0A3N2RCX6</accession>
<evidence type="ECO:0000256" key="1">
    <source>
        <dbReference type="SAM" id="Phobius"/>
    </source>
</evidence>
<keyword evidence="1" id="KW-1133">Transmembrane helix</keyword>
<keyword evidence="1" id="KW-0812">Transmembrane</keyword>
<sequence length="123" mass="13282">MNLPDNALVLPLIMAVSGLPVLVAAVLVARGNLHLINGLDASRLRDPAAAAARFARLLALVAISMFLAALGFYWAHGDYNRILVVTVLLLVSVNGLAVTMLVALSRLKRDYRAPRDDPRTGRR</sequence>
<feature type="transmembrane region" description="Helical" evidence="1">
    <location>
        <begin position="54"/>
        <end position="76"/>
    </location>
</feature>
<proteinExistence type="predicted"/>